<dbReference type="EMBL" id="BMLZ01000018">
    <property type="protein sequence ID" value="GGP30021.1"/>
    <property type="molecule type" value="Genomic_DNA"/>
</dbReference>
<evidence type="ECO:0000313" key="3">
    <source>
        <dbReference type="Proteomes" id="UP000630135"/>
    </source>
</evidence>
<reference evidence="2" key="1">
    <citation type="journal article" date="2014" name="Int. J. Syst. Evol. Microbiol.">
        <title>Complete genome of a new Firmicutes species belonging to the dominant human colonic microbiota ('Ruminococcus bicirculans') reveals two chromosomes and a selective capacity to utilize plant glucans.</title>
        <authorList>
            <consortium name="NISC Comparative Sequencing Program"/>
            <person name="Wegmann U."/>
            <person name="Louis P."/>
            <person name="Goesmann A."/>
            <person name="Henrissat B."/>
            <person name="Duncan S.H."/>
            <person name="Flint H.J."/>
        </authorList>
    </citation>
    <scope>NUCLEOTIDE SEQUENCE</scope>
    <source>
        <strain evidence="2">CGMCC 1.8884</strain>
    </source>
</reference>
<protein>
    <submittedName>
        <fullName evidence="1">Uncharacterized protein</fullName>
    </submittedName>
</protein>
<dbReference type="Proteomes" id="UP000630135">
    <property type="component" value="Unassembled WGS sequence"/>
</dbReference>
<dbReference type="AlphaFoldDB" id="A0AAV4KEH2"/>
<organism evidence="1 4">
    <name type="scientific">Deinococcus wulumuqiensis</name>
    <dbReference type="NCBI Taxonomy" id="980427"/>
    <lineage>
        <taxon>Bacteria</taxon>
        <taxon>Thermotogati</taxon>
        <taxon>Deinococcota</taxon>
        <taxon>Deinococci</taxon>
        <taxon>Deinococcales</taxon>
        <taxon>Deinococcaceae</taxon>
        <taxon>Deinococcus</taxon>
    </lineage>
</organism>
<dbReference type="EMBL" id="BMMA01000079">
    <property type="protein sequence ID" value="GGI95235.1"/>
    <property type="molecule type" value="Genomic_DNA"/>
</dbReference>
<sequence>MPSTKKLASLRLDHDVMDEIDAVMLRFYGQMGGVAPSRNAQLEAWVMEGLERMKARVQEKGEQKG</sequence>
<accession>A0AAV4KEH2</accession>
<evidence type="ECO:0000313" key="1">
    <source>
        <dbReference type="EMBL" id="GGI95235.1"/>
    </source>
</evidence>
<reference evidence="3" key="3">
    <citation type="journal article" date="2019" name="Int. J. Syst. Evol. Microbiol.">
        <title>The Global Catalogue of Microorganisms (GCM) 10K type strain sequencing project: providing services to taxonomists for standard genome sequencing and annotation.</title>
        <authorList>
            <consortium name="The Broad Institute Genomics Platform"/>
            <consortium name="The Broad Institute Genome Sequencing Center for Infectious Disease"/>
            <person name="Wu L."/>
            <person name="Ma J."/>
        </authorList>
    </citation>
    <scope>NUCLEOTIDE SEQUENCE [LARGE SCALE GENOMIC DNA]</scope>
    <source>
        <strain evidence="3">CGMCC 1.8884</strain>
    </source>
</reference>
<comment type="caution">
    <text evidence="1">The sequence shown here is derived from an EMBL/GenBank/DDBJ whole genome shotgun (WGS) entry which is preliminary data.</text>
</comment>
<name>A0AAV4KEH2_9DEIO</name>
<evidence type="ECO:0000313" key="4">
    <source>
        <dbReference type="Proteomes" id="UP000652720"/>
    </source>
</evidence>
<proteinExistence type="predicted"/>
<dbReference type="Proteomes" id="UP000652720">
    <property type="component" value="Unassembled WGS sequence"/>
</dbReference>
<dbReference type="RefSeq" id="WP_017872057.1">
    <property type="nucleotide sequence ID" value="NZ_JBHMFK010000005.1"/>
</dbReference>
<reference evidence="1" key="4">
    <citation type="submission" date="2023-08" db="EMBL/GenBank/DDBJ databases">
        <authorList>
            <person name="Sun Q."/>
            <person name="Zhou Y."/>
        </authorList>
    </citation>
    <scope>NUCLEOTIDE SEQUENCE</scope>
    <source>
        <strain evidence="2">CGMCC 1.8884</strain>
        <strain evidence="1">CGMCC 1.8885</strain>
    </source>
</reference>
<reference evidence="1" key="2">
    <citation type="journal article" date="2014" name="Int. J. Syst. Evol. Microbiol.">
        <title>Complete genome sequence of Corynebacterium casei LMG S-19264T (=DSM 44701T), isolated from a smear-ripened cheese.</title>
        <authorList>
            <consortium name="US DOE Joint Genome Institute (JGI-PGF)"/>
            <person name="Walter F."/>
            <person name="Albersmeier A."/>
            <person name="Kalinowski J."/>
            <person name="Ruckert C."/>
        </authorList>
    </citation>
    <scope>NUCLEOTIDE SEQUENCE</scope>
    <source>
        <strain evidence="1">CGMCC 1.8885</strain>
    </source>
</reference>
<gene>
    <name evidence="2" type="ORF">GCM10008021_16720</name>
    <name evidence="1" type="ORF">GCM10010914_32150</name>
</gene>
<keyword evidence="3" id="KW-1185">Reference proteome</keyword>
<evidence type="ECO:0000313" key="2">
    <source>
        <dbReference type="EMBL" id="GGP30021.1"/>
    </source>
</evidence>